<comment type="cofactor">
    <cofactor evidence="2">
        <name>Mg(2+)</name>
        <dbReference type="ChEBI" id="CHEBI:18420"/>
    </cofactor>
</comment>
<dbReference type="Proteomes" id="UP001595645">
    <property type="component" value="Unassembled WGS sequence"/>
</dbReference>
<evidence type="ECO:0000256" key="2">
    <source>
        <dbReference type="ARBA" id="ARBA00001946"/>
    </source>
</evidence>
<dbReference type="Gene3D" id="3.40.718.10">
    <property type="entry name" value="Isopropylmalate Dehydrogenase"/>
    <property type="match status" value="1"/>
</dbReference>
<evidence type="ECO:0000313" key="8">
    <source>
        <dbReference type="EMBL" id="MFC3456262.1"/>
    </source>
</evidence>
<evidence type="ECO:0000256" key="4">
    <source>
        <dbReference type="ARBA" id="ARBA00023002"/>
    </source>
</evidence>
<dbReference type="SMART" id="SM01329">
    <property type="entry name" value="Iso_dh"/>
    <property type="match status" value="1"/>
</dbReference>
<comment type="cofactor">
    <cofactor evidence="1">
        <name>Mn(2+)</name>
        <dbReference type="ChEBI" id="CHEBI:29035"/>
    </cofactor>
</comment>
<dbReference type="SUPFAM" id="SSF53659">
    <property type="entry name" value="Isocitrate/Isopropylmalate dehydrogenase-like"/>
    <property type="match status" value="1"/>
</dbReference>
<dbReference type="RefSeq" id="WP_378247456.1">
    <property type="nucleotide sequence ID" value="NZ_JBHRWK010000155.1"/>
</dbReference>
<keyword evidence="9" id="KW-1185">Reference proteome</keyword>
<keyword evidence="3" id="KW-0479">Metal-binding</keyword>
<feature type="domain" description="Isopropylmalate dehydrogenase-like" evidence="7">
    <location>
        <begin position="6"/>
        <end position="373"/>
    </location>
</feature>
<accession>A0ABV7PES4</accession>
<sequence length="383" mass="41469">MTKRYKIALLPGDGIGIEVIAQARRVLEAAAELDRIELEFDEIPGGAQYYLEHGVDWPEGSRERCAAADAIMLGAIGWPAPDGSGTILRSDGKMAGWEAIVGNRAKLELYANIRPVKLLPGVQHMISGTHRQIWEPENVDMVFVRENSEDLYAGIGGTRTIAGTPQVALDTRVITRQATERIMRTAFEEAMARPARTRGRRVTCVVKDNVLQGCRLFTGVFHEIGQDYPDVERDIVLVDAFTQWLVRYPELYDVVVAPNMFGDIITELASVLQGGVGMAVGCNVGDHHGMFEPIHGSAPRIAGQDKANPLAAILAAAHALKWMSGRHADPTLTVAGERIDTAVQSVLREGRTLTYDLVPAAQSSSTSAVATAVIIAMKADHAG</sequence>
<name>A0ABV7PES4_9PSEU</name>
<gene>
    <name evidence="8" type="ORF">ACFOSH_43150</name>
</gene>
<keyword evidence="5" id="KW-0520">NAD</keyword>
<dbReference type="PANTHER" id="PTHR43275">
    <property type="entry name" value="D-MALATE DEHYDROGENASE [DECARBOXYLATING]"/>
    <property type="match status" value="1"/>
</dbReference>
<evidence type="ECO:0000256" key="5">
    <source>
        <dbReference type="ARBA" id="ARBA00023027"/>
    </source>
</evidence>
<evidence type="ECO:0000259" key="7">
    <source>
        <dbReference type="SMART" id="SM01329"/>
    </source>
</evidence>
<evidence type="ECO:0000256" key="6">
    <source>
        <dbReference type="ARBA" id="ARBA00023211"/>
    </source>
</evidence>
<evidence type="ECO:0000256" key="3">
    <source>
        <dbReference type="ARBA" id="ARBA00022723"/>
    </source>
</evidence>
<dbReference type="Pfam" id="PF00180">
    <property type="entry name" value="Iso_dh"/>
    <property type="match status" value="1"/>
</dbReference>
<dbReference type="InterPro" id="IPR050501">
    <property type="entry name" value="ICDH/IPMDH"/>
</dbReference>
<reference evidence="9" key="1">
    <citation type="journal article" date="2019" name="Int. J. Syst. Evol. Microbiol.">
        <title>The Global Catalogue of Microorganisms (GCM) 10K type strain sequencing project: providing services to taxonomists for standard genome sequencing and annotation.</title>
        <authorList>
            <consortium name="The Broad Institute Genomics Platform"/>
            <consortium name="The Broad Institute Genome Sequencing Center for Infectious Disease"/>
            <person name="Wu L."/>
            <person name="Ma J."/>
        </authorList>
    </citation>
    <scope>NUCLEOTIDE SEQUENCE [LARGE SCALE GENOMIC DNA]</scope>
    <source>
        <strain evidence="9">CGMCC 4.7676</strain>
    </source>
</reference>
<keyword evidence="4" id="KW-0560">Oxidoreductase</keyword>
<evidence type="ECO:0000313" key="9">
    <source>
        <dbReference type="Proteomes" id="UP001595645"/>
    </source>
</evidence>
<dbReference type="PANTHER" id="PTHR43275:SF1">
    <property type="entry name" value="D-MALATE DEHYDROGENASE [DECARBOXYLATING]"/>
    <property type="match status" value="1"/>
</dbReference>
<proteinExistence type="predicted"/>
<evidence type="ECO:0000256" key="1">
    <source>
        <dbReference type="ARBA" id="ARBA00001936"/>
    </source>
</evidence>
<protein>
    <submittedName>
        <fullName evidence="8">Isocitrate/isopropylmalate dehydrogenase family protein</fullName>
    </submittedName>
</protein>
<keyword evidence="6" id="KW-0464">Manganese</keyword>
<comment type="caution">
    <text evidence="8">The sequence shown here is derived from an EMBL/GenBank/DDBJ whole genome shotgun (WGS) entry which is preliminary data.</text>
</comment>
<organism evidence="8 9">
    <name type="scientific">Amycolatopsis speibonae</name>
    <dbReference type="NCBI Taxonomy" id="1450224"/>
    <lineage>
        <taxon>Bacteria</taxon>
        <taxon>Bacillati</taxon>
        <taxon>Actinomycetota</taxon>
        <taxon>Actinomycetes</taxon>
        <taxon>Pseudonocardiales</taxon>
        <taxon>Pseudonocardiaceae</taxon>
        <taxon>Amycolatopsis</taxon>
    </lineage>
</organism>
<dbReference type="EMBL" id="JBHRWK010000155">
    <property type="protein sequence ID" value="MFC3456262.1"/>
    <property type="molecule type" value="Genomic_DNA"/>
</dbReference>
<dbReference type="InterPro" id="IPR024084">
    <property type="entry name" value="IsoPropMal-DH-like_dom"/>
</dbReference>